<reference evidence="3 4" key="2">
    <citation type="submission" date="2017-06" db="EMBL/GenBank/DDBJ databases">
        <authorList>
            <person name="Varghese N."/>
            <person name="Submissions S."/>
        </authorList>
    </citation>
    <scope>NUCLEOTIDE SEQUENCE [LARGE SCALE GENOMIC DNA]</scope>
    <source>
        <strain evidence="3 4">RLD-1</strain>
    </source>
</reference>
<gene>
    <name evidence="2" type="ORF">SAMN05216189_1011118</name>
    <name evidence="3" type="ORF">SAMN06295949_114118</name>
</gene>
<keyword evidence="1" id="KW-0732">Signal</keyword>
<evidence type="ECO:0000313" key="5">
    <source>
        <dbReference type="Proteomes" id="UP000199693"/>
    </source>
</evidence>
<dbReference type="InterPro" id="IPR025293">
    <property type="entry name" value="YfiR/HmsC-like"/>
</dbReference>
<protein>
    <recommendedName>
        <fullName evidence="6">DUF4154 domain-containing protein</fullName>
    </recommendedName>
</protein>
<evidence type="ECO:0008006" key="6">
    <source>
        <dbReference type="Google" id="ProtNLM"/>
    </source>
</evidence>
<dbReference type="RefSeq" id="WP_244160913.1">
    <property type="nucleotide sequence ID" value="NZ_FNEC01000011.1"/>
</dbReference>
<dbReference type="AlphaFoldDB" id="A0A239K4Y9"/>
<evidence type="ECO:0000313" key="4">
    <source>
        <dbReference type="Proteomes" id="UP000198309"/>
    </source>
</evidence>
<dbReference type="Proteomes" id="UP000199693">
    <property type="component" value="Unassembled WGS sequence"/>
</dbReference>
<name>A0A239K4Y9_9PSED</name>
<reference evidence="2 5" key="1">
    <citation type="submission" date="2016-10" db="EMBL/GenBank/DDBJ databases">
        <authorList>
            <person name="de Groot N.N."/>
        </authorList>
    </citation>
    <scope>NUCLEOTIDE SEQUENCE [LARGE SCALE GENOMIC DNA]</scope>
    <source>
        <strain evidence="2 5">CCM 7361</strain>
    </source>
</reference>
<feature type="signal peptide" evidence="1">
    <location>
        <begin position="1"/>
        <end position="32"/>
    </location>
</feature>
<feature type="chain" id="PRO_5030040848" description="DUF4154 domain-containing protein" evidence="1">
    <location>
        <begin position="33"/>
        <end position="188"/>
    </location>
</feature>
<dbReference type="EMBL" id="FZPC01000014">
    <property type="protein sequence ID" value="SNT13081.1"/>
    <property type="molecule type" value="Genomic_DNA"/>
</dbReference>
<dbReference type="EMBL" id="FNEC01000011">
    <property type="protein sequence ID" value="SDJ01703.1"/>
    <property type="molecule type" value="Genomic_DNA"/>
</dbReference>
<proteinExistence type="predicted"/>
<dbReference type="Pfam" id="PF13689">
    <property type="entry name" value="DUF4154"/>
    <property type="match status" value="1"/>
</dbReference>
<evidence type="ECO:0000313" key="3">
    <source>
        <dbReference type="EMBL" id="SNT13081.1"/>
    </source>
</evidence>
<keyword evidence="4" id="KW-1185">Reference proteome</keyword>
<evidence type="ECO:0000256" key="1">
    <source>
        <dbReference type="SAM" id="SignalP"/>
    </source>
</evidence>
<accession>A0A239K4Y9</accession>
<dbReference type="Proteomes" id="UP000198309">
    <property type="component" value="Unassembled WGS sequence"/>
</dbReference>
<organism evidence="2 5">
    <name type="scientific">Pseudomonas delhiensis</name>
    <dbReference type="NCBI Taxonomy" id="366289"/>
    <lineage>
        <taxon>Bacteria</taxon>
        <taxon>Pseudomonadati</taxon>
        <taxon>Pseudomonadota</taxon>
        <taxon>Gammaproteobacteria</taxon>
        <taxon>Pseudomonadales</taxon>
        <taxon>Pseudomonadaceae</taxon>
        <taxon>Pseudomonas</taxon>
    </lineage>
</organism>
<evidence type="ECO:0000313" key="2">
    <source>
        <dbReference type="EMBL" id="SDJ01703.1"/>
    </source>
</evidence>
<sequence length="188" mass="20013">MFFASTAIRRSSVLQRAALLALLGLAAPLCLAASNASAGDGAALRGMLLGILSYVRWPREPQTLELCVLGESEYADDLLRRGSLLQASGRRVEVRRARVDDSGLGQRCNVLYLGRLDAEQRQRAFADIAGHPVLSLSEDDPDCSVGSVFCLDLGAAPPSFAVNLDSVARSGVRVHPSVLSLGRRRGAP</sequence>